<gene>
    <name evidence="2" type="ORF">QBC41DRAFT_370208</name>
</gene>
<comment type="caution">
    <text evidence="2">The sequence shown here is derived from an EMBL/GenBank/DDBJ whole genome shotgun (WGS) entry which is preliminary data.</text>
</comment>
<name>A0AA39ZM20_9PEZI</name>
<feature type="region of interest" description="Disordered" evidence="1">
    <location>
        <begin position="1"/>
        <end position="45"/>
    </location>
</feature>
<feature type="region of interest" description="Disordered" evidence="1">
    <location>
        <begin position="68"/>
        <end position="90"/>
    </location>
</feature>
<dbReference type="EMBL" id="JAULSY010000005">
    <property type="protein sequence ID" value="KAK0673599.1"/>
    <property type="molecule type" value="Genomic_DNA"/>
</dbReference>
<evidence type="ECO:0000313" key="3">
    <source>
        <dbReference type="Proteomes" id="UP001174997"/>
    </source>
</evidence>
<organism evidence="2 3">
    <name type="scientific">Cercophora samala</name>
    <dbReference type="NCBI Taxonomy" id="330535"/>
    <lineage>
        <taxon>Eukaryota</taxon>
        <taxon>Fungi</taxon>
        <taxon>Dikarya</taxon>
        <taxon>Ascomycota</taxon>
        <taxon>Pezizomycotina</taxon>
        <taxon>Sordariomycetes</taxon>
        <taxon>Sordariomycetidae</taxon>
        <taxon>Sordariales</taxon>
        <taxon>Lasiosphaeriaceae</taxon>
        <taxon>Cercophora</taxon>
    </lineage>
</organism>
<protein>
    <submittedName>
        <fullName evidence="2">Uncharacterized protein</fullName>
    </submittedName>
</protein>
<accession>A0AA39ZM20</accession>
<feature type="compositionally biased region" description="Polar residues" evidence="1">
    <location>
        <begin position="1"/>
        <end position="13"/>
    </location>
</feature>
<evidence type="ECO:0000313" key="2">
    <source>
        <dbReference type="EMBL" id="KAK0673599.1"/>
    </source>
</evidence>
<feature type="compositionally biased region" description="Polar residues" evidence="1">
    <location>
        <begin position="77"/>
        <end position="87"/>
    </location>
</feature>
<evidence type="ECO:0000256" key="1">
    <source>
        <dbReference type="SAM" id="MobiDB-lite"/>
    </source>
</evidence>
<proteinExistence type="predicted"/>
<reference evidence="2" key="1">
    <citation type="submission" date="2023-06" db="EMBL/GenBank/DDBJ databases">
        <title>Genome-scale phylogeny and comparative genomics of the fungal order Sordariales.</title>
        <authorList>
            <consortium name="Lawrence Berkeley National Laboratory"/>
            <person name="Hensen N."/>
            <person name="Bonometti L."/>
            <person name="Westerberg I."/>
            <person name="Brannstrom I.O."/>
            <person name="Guillou S."/>
            <person name="Cros-Aarteil S."/>
            <person name="Calhoun S."/>
            <person name="Haridas S."/>
            <person name="Kuo A."/>
            <person name="Mondo S."/>
            <person name="Pangilinan J."/>
            <person name="Riley R."/>
            <person name="Labutti K."/>
            <person name="Andreopoulos B."/>
            <person name="Lipzen A."/>
            <person name="Chen C."/>
            <person name="Yanf M."/>
            <person name="Daum C."/>
            <person name="Ng V."/>
            <person name="Clum A."/>
            <person name="Steindorff A."/>
            <person name="Ohm R."/>
            <person name="Martin F."/>
            <person name="Silar P."/>
            <person name="Natvig D."/>
            <person name="Lalanne C."/>
            <person name="Gautier V."/>
            <person name="Ament-Velasquez S.L."/>
            <person name="Kruys A."/>
            <person name="Hutchinson M.I."/>
            <person name="Powell A.J."/>
            <person name="Barry K."/>
            <person name="Miller A.N."/>
            <person name="Grigoriev I.V."/>
            <person name="Debuchy R."/>
            <person name="Gladieux P."/>
            <person name="Thoren M.H."/>
            <person name="Johannesson H."/>
        </authorList>
    </citation>
    <scope>NUCLEOTIDE SEQUENCE</scope>
    <source>
        <strain evidence="2">CBS 307.81</strain>
    </source>
</reference>
<dbReference type="Proteomes" id="UP001174997">
    <property type="component" value="Unassembled WGS sequence"/>
</dbReference>
<keyword evidence="3" id="KW-1185">Reference proteome</keyword>
<dbReference type="AlphaFoldDB" id="A0AA39ZM20"/>
<sequence length="268" mass="30163">MSFNNPSRDTTPSLVPVQDTPDKASPKLNSPDFIKDEPVDNNLDAPVFTSEKYPYAIISKPKSTTITPTTGKAPLIKSQSQDTNNNAPLIKQENPECKTAATTTTTTTTTTLTGKAALEKLGLLNLPHYQPKIYTANMYPKSQEYFSAECEMLLAKAKKYLMSAAKERQKAKDLEAEGDKAPKRWQSSRLYARAEQARNRAGNDRRDADDCQSRAYALAIQAVEAPSVDPVECSRRFQEELEEYRRKLYETWDRENEESKLKLERGDA</sequence>